<feature type="transmembrane region" description="Helical" evidence="2">
    <location>
        <begin position="211"/>
        <end position="229"/>
    </location>
</feature>
<keyword evidence="4" id="KW-1185">Reference proteome</keyword>
<dbReference type="InterPro" id="IPR021514">
    <property type="entry name" value="DUF3176"/>
</dbReference>
<dbReference type="EMBL" id="JAQOWY010000193">
    <property type="protein sequence ID" value="KAK1847742.1"/>
    <property type="molecule type" value="Genomic_DNA"/>
</dbReference>
<name>A0AAD9EHK3_9PEZI</name>
<sequence>MATHSGHLSADDDRRPAATSRSSVHSETSGITLNDANSGHDVPPTDDIGLRQPKPFPSARTYMSVPTEEPQRCSSNPHEDTVEEYNNGPEKIGMPNRSLGNLDVLQLWKYEFLAIIVSVLAFIAMTILLKVSDGKPQPKFAYSINLTTTVAISTTLLRAAMVFVVAEVIGQCKWLWMDQPRPLRHIEHFDNAGKGIWGSLRLLFLTLKPKLTVLASLIVITSYAVGPFVQQAVKTYPCAIDGKGIARISIAERVIRSDAYVGAQVVGAQVGGAGDRAVIKNLRVAPELQMTALNGLLADTPTGSVNLFQCDSGNCTFPLRGPGVTHTSLGLCSTCTDVRSKLLESQHRSNFSHVFETDRDYRFDNRSDFGISTFFKSGIFNMTTERTSPYSTTDDYENTETSILSFTAKGCARTKDPEDGFLTRECKHSYDNMPGLFPEFDIVAANCSLHPCLRRYNANVVNGVLDEKLVSIAPVGAANISYVQANIADDVRNTYVFRNFSYVAMSEPCIIKDIWYDSSNISQAPRDGVKWTSWGTGDTLHEAPSACLVLMDPTEFLGIRQFFLQTLKGSCAKTTSGSNRPTSSLEDGRINCEGGFWVDAFFNNGNATFDDISTAFDNMATALTNRMRAKGREFLTEARSFTNGTAVEMSICMRVDWPWLVYPGVLLVLTSFLLATTYAQSCQDRGRRPIWKSSILPLLFYGAETQHTYMDKQRNTLDATQALPLMQLAELEAIADATKARFCNGRDIAGFIVDKTSPEAA</sequence>
<keyword evidence="2" id="KW-0812">Transmembrane</keyword>
<feature type="transmembrane region" description="Helical" evidence="2">
    <location>
        <begin position="107"/>
        <end position="129"/>
    </location>
</feature>
<evidence type="ECO:0000256" key="2">
    <source>
        <dbReference type="SAM" id="Phobius"/>
    </source>
</evidence>
<reference evidence="3" key="1">
    <citation type="submission" date="2023-01" db="EMBL/GenBank/DDBJ databases">
        <title>Colletotrichum chrysophilum M932 genome sequence.</title>
        <authorList>
            <person name="Baroncelli R."/>
        </authorList>
    </citation>
    <scope>NUCLEOTIDE SEQUENCE</scope>
    <source>
        <strain evidence="3">M932</strain>
    </source>
</reference>
<feature type="transmembrane region" description="Helical" evidence="2">
    <location>
        <begin position="659"/>
        <end position="679"/>
    </location>
</feature>
<dbReference type="Pfam" id="PF11374">
    <property type="entry name" value="DUF3176"/>
    <property type="match status" value="1"/>
</dbReference>
<evidence type="ECO:0000256" key="1">
    <source>
        <dbReference type="SAM" id="MobiDB-lite"/>
    </source>
</evidence>
<protein>
    <submittedName>
        <fullName evidence="3">Uncharacterized protein</fullName>
    </submittedName>
</protein>
<proteinExistence type="predicted"/>
<dbReference type="AlphaFoldDB" id="A0AAD9EHK3"/>
<gene>
    <name evidence="3" type="ORF">CCHR01_09647</name>
</gene>
<feature type="region of interest" description="Disordered" evidence="1">
    <location>
        <begin position="1"/>
        <end position="81"/>
    </location>
</feature>
<dbReference type="PANTHER" id="PTHR35394">
    <property type="entry name" value="DUF3176 DOMAIN-CONTAINING PROTEIN"/>
    <property type="match status" value="1"/>
</dbReference>
<organism evidence="3 4">
    <name type="scientific">Colletotrichum chrysophilum</name>
    <dbReference type="NCBI Taxonomy" id="1836956"/>
    <lineage>
        <taxon>Eukaryota</taxon>
        <taxon>Fungi</taxon>
        <taxon>Dikarya</taxon>
        <taxon>Ascomycota</taxon>
        <taxon>Pezizomycotina</taxon>
        <taxon>Sordariomycetes</taxon>
        <taxon>Hypocreomycetidae</taxon>
        <taxon>Glomerellales</taxon>
        <taxon>Glomerellaceae</taxon>
        <taxon>Colletotrichum</taxon>
        <taxon>Colletotrichum gloeosporioides species complex</taxon>
    </lineage>
</organism>
<dbReference type="PANTHER" id="PTHR35394:SF5">
    <property type="entry name" value="DUF3176 DOMAIN-CONTAINING PROTEIN"/>
    <property type="match status" value="1"/>
</dbReference>
<keyword evidence="2" id="KW-1133">Transmembrane helix</keyword>
<comment type="caution">
    <text evidence="3">The sequence shown here is derived from an EMBL/GenBank/DDBJ whole genome shotgun (WGS) entry which is preliminary data.</text>
</comment>
<evidence type="ECO:0000313" key="3">
    <source>
        <dbReference type="EMBL" id="KAK1847742.1"/>
    </source>
</evidence>
<dbReference type="Proteomes" id="UP001243330">
    <property type="component" value="Unassembled WGS sequence"/>
</dbReference>
<feature type="compositionally biased region" description="Polar residues" evidence="1">
    <location>
        <begin position="19"/>
        <end position="37"/>
    </location>
</feature>
<keyword evidence="2" id="KW-0472">Membrane</keyword>
<accession>A0AAD9EHK3</accession>
<evidence type="ECO:0000313" key="4">
    <source>
        <dbReference type="Proteomes" id="UP001243330"/>
    </source>
</evidence>
<feature type="transmembrane region" description="Helical" evidence="2">
    <location>
        <begin position="149"/>
        <end position="169"/>
    </location>
</feature>